<evidence type="ECO:0000256" key="1">
    <source>
        <dbReference type="ARBA" id="ARBA00009437"/>
    </source>
</evidence>
<dbReference type="GO" id="GO:0000976">
    <property type="term" value="F:transcription cis-regulatory region binding"/>
    <property type="evidence" value="ECO:0007669"/>
    <property type="project" value="TreeGrafter"/>
</dbReference>
<keyword evidence="3" id="KW-0238">DNA-binding</keyword>
<evidence type="ECO:0000256" key="4">
    <source>
        <dbReference type="ARBA" id="ARBA00023163"/>
    </source>
</evidence>
<name>A0AB39WM93_9FLAO</name>
<evidence type="ECO:0000313" key="6">
    <source>
        <dbReference type="EMBL" id="XDV03091.1"/>
    </source>
</evidence>
<sequence length="298" mass="34302">MVNLEWYRTFKSVYKNGNFSLAAKELFISQPAVSQQIAMLEAHVGYTLFNRKSKGVEPTEYAKLLNNLIIEALDRLENVENGFRAKAFNANRLITVGISKHLFSSIGSALISQYDYIDFSFNENQVLFELVDAKKLDFAIVTKRFDTFDTIQKKVGEMKQVIVGSNNIDASELKLKIKTKVFSSIEQWLNNQKWYSHDAGIPHIKLFWLHVFNKKRPTMISNYIIPSEYEMLGVLAKNTGVAVVWDINAKCFIEEKRIQLLWNSKQMPSTEVFLLSGKNDNFNTAFQEIEAVLRTIFE</sequence>
<feature type="domain" description="HTH lysR-type" evidence="5">
    <location>
        <begin position="2"/>
        <end position="59"/>
    </location>
</feature>
<dbReference type="PANTHER" id="PTHR30126:SF40">
    <property type="entry name" value="HTH-TYPE TRANSCRIPTIONAL REGULATOR GLTR"/>
    <property type="match status" value="1"/>
</dbReference>
<dbReference type="SUPFAM" id="SSF46785">
    <property type="entry name" value="Winged helix' DNA-binding domain"/>
    <property type="match status" value="1"/>
</dbReference>
<dbReference type="InterPro" id="IPR000847">
    <property type="entry name" value="LysR_HTH_N"/>
</dbReference>
<dbReference type="SUPFAM" id="SSF53850">
    <property type="entry name" value="Periplasmic binding protein-like II"/>
    <property type="match status" value="1"/>
</dbReference>
<keyword evidence="2" id="KW-0805">Transcription regulation</keyword>
<organism evidence="6">
    <name type="scientific">Flavobacterium sp. WC2429</name>
    <dbReference type="NCBI Taxonomy" id="3234140"/>
    <lineage>
        <taxon>Bacteria</taxon>
        <taxon>Pseudomonadati</taxon>
        <taxon>Bacteroidota</taxon>
        <taxon>Flavobacteriia</taxon>
        <taxon>Flavobacteriales</taxon>
        <taxon>Flavobacteriaceae</taxon>
        <taxon>Flavobacterium</taxon>
    </lineage>
</organism>
<dbReference type="InterPro" id="IPR036390">
    <property type="entry name" value="WH_DNA-bd_sf"/>
</dbReference>
<gene>
    <name evidence="6" type="ORF">AB3G32_05390</name>
</gene>
<dbReference type="AlphaFoldDB" id="A0AB39WM93"/>
<dbReference type="RefSeq" id="WP_369765971.1">
    <property type="nucleotide sequence ID" value="NZ_CP165627.1"/>
</dbReference>
<dbReference type="Gene3D" id="1.10.10.10">
    <property type="entry name" value="Winged helix-like DNA-binding domain superfamily/Winged helix DNA-binding domain"/>
    <property type="match status" value="1"/>
</dbReference>
<dbReference type="EMBL" id="CP165627">
    <property type="protein sequence ID" value="XDV03091.1"/>
    <property type="molecule type" value="Genomic_DNA"/>
</dbReference>
<dbReference type="GO" id="GO:0003700">
    <property type="term" value="F:DNA-binding transcription factor activity"/>
    <property type="evidence" value="ECO:0007669"/>
    <property type="project" value="InterPro"/>
</dbReference>
<accession>A0AB39WM93</accession>
<evidence type="ECO:0000259" key="5">
    <source>
        <dbReference type="PROSITE" id="PS50931"/>
    </source>
</evidence>
<dbReference type="Pfam" id="PF00126">
    <property type="entry name" value="HTH_1"/>
    <property type="match status" value="1"/>
</dbReference>
<dbReference type="PRINTS" id="PR00039">
    <property type="entry name" value="HTHLYSR"/>
</dbReference>
<dbReference type="PANTHER" id="PTHR30126">
    <property type="entry name" value="HTH-TYPE TRANSCRIPTIONAL REGULATOR"/>
    <property type="match status" value="1"/>
</dbReference>
<dbReference type="PROSITE" id="PS50931">
    <property type="entry name" value="HTH_LYSR"/>
    <property type="match status" value="1"/>
</dbReference>
<proteinExistence type="inferred from homology"/>
<evidence type="ECO:0000256" key="2">
    <source>
        <dbReference type="ARBA" id="ARBA00023015"/>
    </source>
</evidence>
<dbReference type="InterPro" id="IPR036388">
    <property type="entry name" value="WH-like_DNA-bd_sf"/>
</dbReference>
<reference evidence="6" key="1">
    <citation type="submission" date="2024-07" db="EMBL/GenBank/DDBJ databases">
        <authorList>
            <person name="Biller S.J."/>
        </authorList>
    </citation>
    <scope>NUCLEOTIDE SEQUENCE</scope>
    <source>
        <strain evidence="6">WC2429</strain>
    </source>
</reference>
<keyword evidence="4" id="KW-0804">Transcription</keyword>
<comment type="similarity">
    <text evidence="1">Belongs to the LysR transcriptional regulatory family.</text>
</comment>
<evidence type="ECO:0000256" key="3">
    <source>
        <dbReference type="ARBA" id="ARBA00023125"/>
    </source>
</evidence>
<protein>
    <submittedName>
        <fullName evidence="6">LysR family transcriptional regulator</fullName>
    </submittedName>
</protein>